<dbReference type="Proteomes" id="UP000201458">
    <property type="component" value="Segment"/>
</dbReference>
<sequence>MADEAANEPTAVDDVETDAQKPAEEQKTSRFWTLFSEVMGEYTPQDPYPFDGFGPDNIIEISAPDTADRALAIVNLCDIHGDVDVKDVQPYMKALLGDEAFELIWPKFLGPFPVQVSLRFAQELTEHFFGGQMDAIKASAAGLPGGSSA</sequence>
<evidence type="ECO:0000313" key="2">
    <source>
        <dbReference type="EMBL" id="ANA86201.1"/>
    </source>
</evidence>
<feature type="compositionally biased region" description="Basic and acidic residues" evidence="1">
    <location>
        <begin position="18"/>
        <end position="27"/>
    </location>
</feature>
<dbReference type="KEGG" id="vg:28378504"/>
<protein>
    <submittedName>
        <fullName evidence="2">Tail assembly chaperone</fullName>
    </submittedName>
</protein>
<feature type="region of interest" description="Disordered" evidence="1">
    <location>
        <begin position="1"/>
        <end position="27"/>
    </location>
</feature>
<reference evidence="2 3" key="1">
    <citation type="submission" date="2016-03" db="EMBL/GenBank/DDBJ databases">
        <authorList>
            <person name="Montgomery M.T."/>
            <person name="Guerrero C.A."/>
            <person name="Mavrich T.N."/>
            <person name="Pope W.H."/>
            <person name="Garlena R.A."/>
            <person name="Russell D.A."/>
            <person name="Jacobs-Sera D."/>
            <person name="Hendrix R.W."/>
            <person name="Hatfull G.F."/>
        </authorList>
    </citation>
    <scope>NUCLEOTIDE SEQUENCE [LARGE SCALE GENOMIC DNA]</scope>
</reference>
<name>A0A160DEF1_9CAUD</name>
<keyword evidence="3" id="KW-1185">Reference proteome</keyword>
<gene>
    <name evidence="2" type="primary">45</name>
    <name evidence="2" type="ORF">PBI_SMOOTHIE_45</name>
</gene>
<feature type="compositionally biased region" description="Acidic residues" evidence="1">
    <location>
        <begin position="1"/>
        <end position="17"/>
    </location>
</feature>
<accession>A0A160DEF1</accession>
<dbReference type="RefSeq" id="YP_009269159.1">
    <property type="nucleotide sequence ID" value="NC_030696.1"/>
</dbReference>
<organism evidence="2 3">
    <name type="scientific">Gordonia phage Smoothie</name>
    <dbReference type="NCBI Taxonomy" id="1838078"/>
    <lineage>
        <taxon>Viruses</taxon>
        <taxon>Duplodnaviria</taxon>
        <taxon>Heunggongvirae</taxon>
        <taxon>Uroviricota</taxon>
        <taxon>Caudoviricetes</taxon>
        <taxon>Smoothievirus</taxon>
        <taxon>Smoothievirus smoothie</taxon>
    </lineage>
</organism>
<dbReference type="EMBL" id="KU998244">
    <property type="protein sequence ID" value="ANA86201.1"/>
    <property type="molecule type" value="Genomic_DNA"/>
</dbReference>
<evidence type="ECO:0000256" key="1">
    <source>
        <dbReference type="SAM" id="MobiDB-lite"/>
    </source>
</evidence>
<dbReference type="GeneID" id="28378504"/>
<evidence type="ECO:0000313" key="3">
    <source>
        <dbReference type="Proteomes" id="UP000201458"/>
    </source>
</evidence>
<proteinExistence type="predicted"/>